<sequence>MEGPSPTQAILEGLRGLKHEKWGWVIYRCTYADDKAWTRFKDIINKRSHEEIAEFDSPELANTLEWTYVEDCDTLDGISIPQLRTRFQAWAADAIRTENPRAEGLGLVNHGYPRYSYFIEIDEDALRRVVYEAPQPPAHDEVDIGHVKFVKAD</sequence>
<reference evidence="2" key="1">
    <citation type="journal article" date="2017" name="Genome Biol.">
        <title>Comparative genomics reveals high biological diversity and specific adaptations in the industrially and medically important fungal genus Aspergillus.</title>
        <authorList>
            <person name="de Vries R.P."/>
            <person name="Riley R."/>
            <person name="Wiebenga A."/>
            <person name="Aguilar-Osorio G."/>
            <person name="Amillis S."/>
            <person name="Uchima C.A."/>
            <person name="Anderluh G."/>
            <person name="Asadollahi M."/>
            <person name="Askin M."/>
            <person name="Barry K."/>
            <person name="Battaglia E."/>
            <person name="Bayram O."/>
            <person name="Benocci T."/>
            <person name="Braus-Stromeyer S.A."/>
            <person name="Caldana C."/>
            <person name="Canovas D."/>
            <person name="Cerqueira G.C."/>
            <person name="Chen F."/>
            <person name="Chen W."/>
            <person name="Choi C."/>
            <person name="Clum A."/>
            <person name="Dos Santos R.A."/>
            <person name="Damasio A.R."/>
            <person name="Diallinas G."/>
            <person name="Emri T."/>
            <person name="Fekete E."/>
            <person name="Flipphi M."/>
            <person name="Freyberg S."/>
            <person name="Gallo A."/>
            <person name="Gournas C."/>
            <person name="Habgood R."/>
            <person name="Hainaut M."/>
            <person name="Harispe M.L."/>
            <person name="Henrissat B."/>
            <person name="Hilden K.S."/>
            <person name="Hope R."/>
            <person name="Hossain A."/>
            <person name="Karabika E."/>
            <person name="Karaffa L."/>
            <person name="Karanyi Z."/>
            <person name="Krasevec N."/>
            <person name="Kuo A."/>
            <person name="Kusch H."/>
            <person name="LaButti K."/>
            <person name="Lagendijk E.L."/>
            <person name="Lapidus A."/>
            <person name="Levasseur A."/>
            <person name="Lindquist E."/>
            <person name="Lipzen A."/>
            <person name="Logrieco A.F."/>
            <person name="MacCabe A."/>
            <person name="Maekelae M.R."/>
            <person name="Malavazi I."/>
            <person name="Melin P."/>
            <person name="Meyer V."/>
            <person name="Mielnichuk N."/>
            <person name="Miskei M."/>
            <person name="Molnar A.P."/>
            <person name="Mule G."/>
            <person name="Ngan C.Y."/>
            <person name="Orejas M."/>
            <person name="Orosz E."/>
            <person name="Ouedraogo J.P."/>
            <person name="Overkamp K.M."/>
            <person name="Park H.-S."/>
            <person name="Perrone G."/>
            <person name="Piumi F."/>
            <person name="Punt P.J."/>
            <person name="Ram A.F."/>
            <person name="Ramon A."/>
            <person name="Rauscher S."/>
            <person name="Record E."/>
            <person name="Riano-Pachon D.M."/>
            <person name="Robert V."/>
            <person name="Roehrig J."/>
            <person name="Ruller R."/>
            <person name="Salamov A."/>
            <person name="Salih N.S."/>
            <person name="Samson R.A."/>
            <person name="Sandor E."/>
            <person name="Sanguinetti M."/>
            <person name="Schuetze T."/>
            <person name="Sepcic K."/>
            <person name="Shelest E."/>
            <person name="Sherlock G."/>
            <person name="Sophianopoulou V."/>
            <person name="Squina F.M."/>
            <person name="Sun H."/>
            <person name="Susca A."/>
            <person name="Todd R.B."/>
            <person name="Tsang A."/>
            <person name="Unkles S.E."/>
            <person name="van de Wiele N."/>
            <person name="van Rossen-Uffink D."/>
            <person name="Oliveira J.V."/>
            <person name="Vesth T.C."/>
            <person name="Visser J."/>
            <person name="Yu J.-H."/>
            <person name="Zhou M."/>
            <person name="Andersen M.R."/>
            <person name="Archer D.B."/>
            <person name="Baker S.E."/>
            <person name="Benoit I."/>
            <person name="Brakhage A.A."/>
            <person name="Braus G.H."/>
            <person name="Fischer R."/>
            <person name="Frisvad J.C."/>
            <person name="Goldman G.H."/>
            <person name="Houbraken J."/>
            <person name="Oakley B."/>
            <person name="Pocsi I."/>
            <person name="Scazzocchio C."/>
            <person name="Seiboth B."/>
            <person name="vanKuyk P.A."/>
            <person name="Wortman J."/>
            <person name="Dyer P.S."/>
            <person name="Grigoriev I.V."/>
        </authorList>
    </citation>
    <scope>NUCLEOTIDE SEQUENCE [LARGE SCALE GENOMIC DNA]</scope>
    <source>
        <strain evidence="2">DTO 134E9</strain>
    </source>
</reference>
<dbReference type="AlphaFoldDB" id="A0A1L9R4Q4"/>
<dbReference type="EMBL" id="KV878218">
    <property type="protein sequence ID" value="OJJ29896.1"/>
    <property type="molecule type" value="Genomic_DNA"/>
</dbReference>
<evidence type="ECO:0000313" key="1">
    <source>
        <dbReference type="EMBL" id="OJJ29896.1"/>
    </source>
</evidence>
<dbReference type="GeneID" id="63749587"/>
<evidence type="ECO:0000313" key="2">
    <source>
        <dbReference type="Proteomes" id="UP000184383"/>
    </source>
</evidence>
<proteinExistence type="predicted"/>
<keyword evidence="2" id="KW-1185">Reference proteome</keyword>
<organism evidence="1 2">
    <name type="scientific">Aspergillus wentii DTO 134E9</name>
    <dbReference type="NCBI Taxonomy" id="1073089"/>
    <lineage>
        <taxon>Eukaryota</taxon>
        <taxon>Fungi</taxon>
        <taxon>Dikarya</taxon>
        <taxon>Ascomycota</taxon>
        <taxon>Pezizomycotina</taxon>
        <taxon>Eurotiomycetes</taxon>
        <taxon>Eurotiomycetidae</taxon>
        <taxon>Eurotiales</taxon>
        <taxon>Aspergillaceae</taxon>
        <taxon>Aspergillus</taxon>
        <taxon>Aspergillus subgen. Cremei</taxon>
    </lineage>
</organism>
<dbReference type="VEuPathDB" id="FungiDB:ASPWEDRAFT_33117"/>
<protein>
    <submittedName>
        <fullName evidence="1">Uncharacterized protein</fullName>
    </submittedName>
</protein>
<accession>A0A1L9R4Q4</accession>
<gene>
    <name evidence="1" type="ORF">ASPWEDRAFT_33117</name>
</gene>
<dbReference type="STRING" id="1073089.A0A1L9R4Q4"/>
<dbReference type="OrthoDB" id="4424523at2759"/>
<dbReference type="RefSeq" id="XP_040683573.1">
    <property type="nucleotide sequence ID" value="XM_040833739.1"/>
</dbReference>
<dbReference type="Proteomes" id="UP000184383">
    <property type="component" value="Unassembled WGS sequence"/>
</dbReference>
<name>A0A1L9R4Q4_ASPWE</name>